<keyword evidence="2 4" id="KW-1133">Transmembrane helix</keyword>
<dbReference type="PANTHER" id="PTHR23534">
    <property type="entry name" value="MFS PERMEASE"/>
    <property type="match status" value="1"/>
</dbReference>
<feature type="transmembrane region" description="Helical" evidence="4">
    <location>
        <begin position="82"/>
        <end position="102"/>
    </location>
</feature>
<dbReference type="AlphaFoldDB" id="A0A7S9LQT5"/>
<feature type="transmembrane region" description="Helical" evidence="4">
    <location>
        <begin position="142"/>
        <end position="165"/>
    </location>
</feature>
<feature type="domain" description="Major facilitator superfamily (MFS) profile" evidence="5">
    <location>
        <begin position="220"/>
        <end position="409"/>
    </location>
</feature>
<evidence type="ECO:0000313" key="6">
    <source>
        <dbReference type="EMBL" id="QPH53404.1"/>
    </source>
</evidence>
<dbReference type="KEGG" id="poz:I0K15_16690"/>
<dbReference type="PANTHER" id="PTHR23534:SF1">
    <property type="entry name" value="MAJOR FACILITATOR SUPERFAMILY PROTEIN"/>
    <property type="match status" value="1"/>
</dbReference>
<dbReference type="Gene3D" id="1.20.1250.20">
    <property type="entry name" value="MFS general substrate transporter like domains"/>
    <property type="match status" value="1"/>
</dbReference>
<dbReference type="EMBL" id="CP064942">
    <property type="protein sequence ID" value="QPH53404.1"/>
    <property type="molecule type" value="Genomic_DNA"/>
</dbReference>
<dbReference type="InterPro" id="IPR011701">
    <property type="entry name" value="MFS"/>
</dbReference>
<dbReference type="SUPFAM" id="SSF103473">
    <property type="entry name" value="MFS general substrate transporter"/>
    <property type="match status" value="1"/>
</dbReference>
<keyword evidence="1 4" id="KW-0812">Transmembrane</keyword>
<protein>
    <submittedName>
        <fullName evidence="6">MFS transporter</fullName>
    </submittedName>
</protein>
<proteinExistence type="predicted"/>
<feature type="transmembrane region" description="Helical" evidence="4">
    <location>
        <begin position="17"/>
        <end position="38"/>
    </location>
</feature>
<feature type="transmembrane region" description="Helical" evidence="4">
    <location>
        <begin position="379"/>
        <end position="402"/>
    </location>
</feature>
<keyword evidence="7" id="KW-1185">Reference proteome</keyword>
<evidence type="ECO:0000256" key="4">
    <source>
        <dbReference type="SAM" id="Phobius"/>
    </source>
</evidence>
<feature type="transmembrane region" description="Helical" evidence="4">
    <location>
        <begin position="259"/>
        <end position="279"/>
    </location>
</feature>
<dbReference type="Pfam" id="PF07690">
    <property type="entry name" value="MFS_1"/>
    <property type="match status" value="1"/>
</dbReference>
<keyword evidence="3 4" id="KW-0472">Membrane</keyword>
<dbReference type="InterPro" id="IPR036259">
    <property type="entry name" value="MFS_trans_sf"/>
</dbReference>
<dbReference type="InterPro" id="IPR020846">
    <property type="entry name" value="MFS_dom"/>
</dbReference>
<gene>
    <name evidence="6" type="ORF">I0K15_16690</name>
</gene>
<dbReference type="RefSeq" id="WP_196102613.1">
    <property type="nucleotide sequence ID" value="NZ_CP064942.1"/>
</dbReference>
<accession>A0A7S9LQT5</accession>
<feature type="transmembrane region" description="Helical" evidence="4">
    <location>
        <begin position="50"/>
        <end position="70"/>
    </location>
</feature>
<dbReference type="GO" id="GO:0022857">
    <property type="term" value="F:transmembrane transporter activity"/>
    <property type="evidence" value="ECO:0007669"/>
    <property type="project" value="InterPro"/>
</dbReference>
<evidence type="ECO:0000259" key="5">
    <source>
        <dbReference type="PROSITE" id="PS50850"/>
    </source>
</evidence>
<evidence type="ECO:0000256" key="2">
    <source>
        <dbReference type="ARBA" id="ARBA00022989"/>
    </source>
</evidence>
<feature type="transmembrane region" description="Helical" evidence="4">
    <location>
        <begin position="286"/>
        <end position="305"/>
    </location>
</feature>
<reference evidence="6 7" key="1">
    <citation type="submission" date="2020-11" db="EMBL/GenBank/DDBJ databases">
        <title>Description of Pontivivens ytuae sp. nov. isolated from deep sea sediment of Mariana Trench.</title>
        <authorList>
            <person name="Wang Z."/>
            <person name="Sun Q.-L."/>
            <person name="Xu X.-D."/>
            <person name="Tang Y.-Z."/>
            <person name="Zhang J."/>
        </authorList>
    </citation>
    <scope>NUCLEOTIDE SEQUENCE [LARGE SCALE GENOMIC DNA]</scope>
    <source>
        <strain evidence="6 7">MT2928</strain>
    </source>
</reference>
<evidence type="ECO:0000256" key="3">
    <source>
        <dbReference type="ARBA" id="ARBA00023136"/>
    </source>
</evidence>
<organism evidence="6 7">
    <name type="scientific">Pontivivens ytuae</name>
    <dbReference type="NCBI Taxonomy" id="2789856"/>
    <lineage>
        <taxon>Bacteria</taxon>
        <taxon>Pseudomonadati</taxon>
        <taxon>Pseudomonadota</taxon>
        <taxon>Alphaproteobacteria</taxon>
        <taxon>Rhodobacterales</taxon>
        <taxon>Paracoccaceae</taxon>
        <taxon>Pontivivens</taxon>
    </lineage>
</organism>
<feature type="transmembrane region" description="Helical" evidence="4">
    <location>
        <begin position="221"/>
        <end position="239"/>
    </location>
</feature>
<evidence type="ECO:0000313" key="7">
    <source>
        <dbReference type="Proteomes" id="UP000594800"/>
    </source>
</evidence>
<feature type="transmembrane region" description="Helical" evidence="4">
    <location>
        <begin position="311"/>
        <end position="334"/>
    </location>
</feature>
<dbReference type="Proteomes" id="UP000594800">
    <property type="component" value="Chromosome"/>
</dbReference>
<feature type="transmembrane region" description="Helical" evidence="4">
    <location>
        <begin position="171"/>
        <end position="194"/>
    </location>
</feature>
<feature type="transmembrane region" description="Helical" evidence="4">
    <location>
        <begin position="346"/>
        <end position="367"/>
    </location>
</feature>
<name>A0A7S9LQT5_9RHOB</name>
<evidence type="ECO:0000256" key="1">
    <source>
        <dbReference type="ARBA" id="ARBA00022692"/>
    </source>
</evidence>
<feature type="transmembrane region" description="Helical" evidence="4">
    <location>
        <begin position="108"/>
        <end position="130"/>
    </location>
</feature>
<sequence length="409" mass="42595">MTQAEAFVDDSRALRNVGVLVAAQGVMGAQMPISFVLGGLAGQMLAENKLYATLPISMIVLVSMFAAPVLSSLMGRYGRRAGFLIGVIAGAIGAAISVWALVEANFTALLIGHAMTGIYMAAQGFYRFAATDTASEALRPKAISWVLAGGLISAVLGPQLVIFFGDAFLPYPFVGGYVAIIALNLIGIPLLLMLDIPCPPRRAKGAPSGRPLREIVAQPRVYTAIICAMVSYALMNLMMTSTPLAVVGCGFPTETAASVVQFHVLAMFAPSFFTGHLIARFGAEKVIAAGLTLLLAAGIVALSGVELTQFYTALILLGLGWNFGFIGATAMLGGGHTPEERSKVQGFNDFLVFGMVAVASFASGGLMNGLGAGDVLLGWTAVNVAMVPFLLLAGGVLLLFVLRKDRLAA</sequence>
<dbReference type="PROSITE" id="PS50850">
    <property type="entry name" value="MFS"/>
    <property type="match status" value="1"/>
</dbReference>